<evidence type="ECO:0000256" key="1">
    <source>
        <dbReference type="PIRSR" id="PIRSR640198-1"/>
    </source>
</evidence>
<dbReference type="PROSITE" id="PS51459">
    <property type="entry name" value="FIDO"/>
    <property type="match status" value="1"/>
</dbReference>
<dbReference type="VEuPathDB" id="FungiDB:F4678DRAFT_479422"/>
<feature type="active site" evidence="1">
    <location>
        <position position="289"/>
    </location>
</feature>
<evidence type="ECO:0000313" key="5">
    <source>
        <dbReference type="Proteomes" id="UP001148614"/>
    </source>
</evidence>
<reference evidence="4" key="1">
    <citation type="submission" date="2022-07" db="EMBL/GenBank/DDBJ databases">
        <title>Genome Sequence of Xylaria arbuscula.</title>
        <authorList>
            <person name="Buettner E."/>
        </authorList>
    </citation>
    <scope>NUCLEOTIDE SEQUENCE</scope>
    <source>
        <strain evidence="4">VT107</strain>
    </source>
</reference>
<comment type="caution">
    <text evidence="4">The sequence shown here is derived from an EMBL/GenBank/DDBJ whole genome shotgun (WGS) entry which is preliminary data.</text>
</comment>
<dbReference type="PANTHER" id="PTHR13504">
    <property type="entry name" value="FIDO DOMAIN-CONTAINING PROTEIN DDB_G0283145"/>
    <property type="match status" value="1"/>
</dbReference>
<feature type="binding site" evidence="2">
    <location>
        <begin position="293"/>
        <end position="300"/>
    </location>
    <ligand>
        <name>ATP</name>
        <dbReference type="ChEBI" id="CHEBI:30616"/>
    </ligand>
</feature>
<dbReference type="InterPro" id="IPR003812">
    <property type="entry name" value="Fido"/>
</dbReference>
<dbReference type="Pfam" id="PF02661">
    <property type="entry name" value="Fic"/>
    <property type="match status" value="1"/>
</dbReference>
<feature type="domain" description="Fido" evidence="3">
    <location>
        <begin position="205"/>
        <end position="350"/>
    </location>
</feature>
<evidence type="ECO:0000256" key="2">
    <source>
        <dbReference type="PIRSR" id="PIRSR640198-2"/>
    </source>
</evidence>
<protein>
    <recommendedName>
        <fullName evidence="3">Fido domain-containing protein</fullName>
    </recommendedName>
</protein>
<dbReference type="GO" id="GO:0005524">
    <property type="term" value="F:ATP binding"/>
    <property type="evidence" value="ECO:0007669"/>
    <property type="project" value="UniProtKB-KW"/>
</dbReference>
<keyword evidence="2" id="KW-0547">Nucleotide-binding</keyword>
<proteinExistence type="predicted"/>
<dbReference type="AlphaFoldDB" id="A0A9W8NI22"/>
<dbReference type="InterPro" id="IPR036597">
    <property type="entry name" value="Fido-like_dom_sf"/>
</dbReference>
<dbReference type="InterPro" id="IPR040198">
    <property type="entry name" value="Fido_containing"/>
</dbReference>
<name>A0A9W8NI22_9PEZI</name>
<dbReference type="EMBL" id="JANPWZ010000411">
    <property type="protein sequence ID" value="KAJ3577214.1"/>
    <property type="molecule type" value="Genomic_DNA"/>
</dbReference>
<gene>
    <name evidence="4" type="ORF">NPX13_g3358</name>
</gene>
<keyword evidence="2" id="KW-0067">ATP-binding</keyword>
<dbReference type="PANTHER" id="PTHR13504:SF38">
    <property type="entry name" value="FIDO DOMAIN-CONTAINING PROTEIN"/>
    <property type="match status" value="1"/>
</dbReference>
<evidence type="ECO:0000259" key="3">
    <source>
        <dbReference type="PROSITE" id="PS51459"/>
    </source>
</evidence>
<dbReference type="SUPFAM" id="SSF140931">
    <property type="entry name" value="Fic-like"/>
    <property type="match status" value="1"/>
</dbReference>
<dbReference type="Gene3D" id="1.10.3290.10">
    <property type="entry name" value="Fido-like domain"/>
    <property type="match status" value="1"/>
</dbReference>
<sequence length="370" mass="41648">MAPSPFKKKNALPLLNFTDDQGNPQDIYKSATASESKMSGPIVSSATKSQAIRHTISKAWPPFRVSAEPLNLTITMCDIYRTQVQDEDPNKLFAKAQKFLMDISDCPPSEAATDIIEKQLKHNMIRVVFGGNMIERVGLGLDETWKLCERIFAGEDVDNIDERTPDYMAKLAECHKNTPGSDFKTMPVEGIYPRPPRGRATCKSLSADDGTPIVGGNDTLTPWEEYAGRYRKIHVGAGNTMFTPPKFVEKQMKELVDDLNVELNKAREEEKLDPFAFAAKYSMRFVQIHPFQDGNGRICRMLLNVLLCKFAGIVVPIGETEEDRDEYIRIKKTSSEETEDHGEYATFVLSKCETRLRALKKKLTALVKNN</sequence>
<accession>A0A9W8NI22</accession>
<keyword evidence="5" id="KW-1185">Reference proteome</keyword>
<organism evidence="4 5">
    <name type="scientific">Xylaria arbuscula</name>
    <dbReference type="NCBI Taxonomy" id="114810"/>
    <lineage>
        <taxon>Eukaryota</taxon>
        <taxon>Fungi</taxon>
        <taxon>Dikarya</taxon>
        <taxon>Ascomycota</taxon>
        <taxon>Pezizomycotina</taxon>
        <taxon>Sordariomycetes</taxon>
        <taxon>Xylariomycetidae</taxon>
        <taxon>Xylariales</taxon>
        <taxon>Xylariaceae</taxon>
        <taxon>Xylaria</taxon>
    </lineage>
</organism>
<evidence type="ECO:0000313" key="4">
    <source>
        <dbReference type="EMBL" id="KAJ3577214.1"/>
    </source>
</evidence>
<dbReference type="Proteomes" id="UP001148614">
    <property type="component" value="Unassembled WGS sequence"/>
</dbReference>